<reference evidence="1 2" key="1">
    <citation type="submission" date="2024-02" db="EMBL/GenBank/DDBJ databases">
        <title>High-quality chromosome-scale genome assembly of Pensacola bahiagrass (Paspalum notatum Flugge var. saurae).</title>
        <authorList>
            <person name="Vega J.M."/>
            <person name="Podio M."/>
            <person name="Orjuela J."/>
            <person name="Siena L.A."/>
            <person name="Pessino S.C."/>
            <person name="Combes M.C."/>
            <person name="Mariac C."/>
            <person name="Albertini E."/>
            <person name="Pupilli F."/>
            <person name="Ortiz J.P.A."/>
            <person name="Leblanc O."/>
        </authorList>
    </citation>
    <scope>NUCLEOTIDE SEQUENCE [LARGE SCALE GENOMIC DNA]</scope>
    <source>
        <strain evidence="1">R1</strain>
        <tissue evidence="1">Leaf</tissue>
    </source>
</reference>
<proteinExistence type="predicted"/>
<evidence type="ECO:0000313" key="2">
    <source>
        <dbReference type="Proteomes" id="UP001341281"/>
    </source>
</evidence>
<sequence length="138" mass="14740">MGEAGNGKETKRVGVEGTGLLLQGGSHGKVRSAGSDQQLKEMLDSLKSSKSPAVVNFGAEFAVRSFPLSASSAMNSRILLSSMPILMNAPKQHSTYATLQPSISIEMEKGLMRCLAQEKRDCMIAYGCILDGYLSVCH</sequence>
<keyword evidence="2" id="KW-1185">Reference proteome</keyword>
<evidence type="ECO:0000313" key="1">
    <source>
        <dbReference type="EMBL" id="WVZ86707.1"/>
    </source>
</evidence>
<gene>
    <name evidence="1" type="ORF">U9M48_033453</name>
</gene>
<organism evidence="1 2">
    <name type="scientific">Paspalum notatum var. saurae</name>
    <dbReference type="NCBI Taxonomy" id="547442"/>
    <lineage>
        <taxon>Eukaryota</taxon>
        <taxon>Viridiplantae</taxon>
        <taxon>Streptophyta</taxon>
        <taxon>Embryophyta</taxon>
        <taxon>Tracheophyta</taxon>
        <taxon>Spermatophyta</taxon>
        <taxon>Magnoliopsida</taxon>
        <taxon>Liliopsida</taxon>
        <taxon>Poales</taxon>
        <taxon>Poaceae</taxon>
        <taxon>PACMAD clade</taxon>
        <taxon>Panicoideae</taxon>
        <taxon>Andropogonodae</taxon>
        <taxon>Paspaleae</taxon>
        <taxon>Paspalinae</taxon>
        <taxon>Paspalum</taxon>
    </lineage>
</organism>
<protein>
    <submittedName>
        <fullName evidence="1">Uncharacterized protein</fullName>
    </submittedName>
</protein>
<dbReference type="AlphaFoldDB" id="A0AAQ3UA41"/>
<dbReference type="EMBL" id="CP144751">
    <property type="protein sequence ID" value="WVZ86707.1"/>
    <property type="molecule type" value="Genomic_DNA"/>
</dbReference>
<accession>A0AAQ3UA41</accession>
<dbReference type="Proteomes" id="UP001341281">
    <property type="component" value="Chromosome 07"/>
</dbReference>
<name>A0AAQ3UA41_PASNO</name>